<gene>
    <name evidence="1" type="ORF">RUM43_013073</name>
</gene>
<organism evidence="1 2">
    <name type="scientific">Polyplax serrata</name>
    <name type="common">Common mouse louse</name>
    <dbReference type="NCBI Taxonomy" id="468196"/>
    <lineage>
        <taxon>Eukaryota</taxon>
        <taxon>Metazoa</taxon>
        <taxon>Ecdysozoa</taxon>
        <taxon>Arthropoda</taxon>
        <taxon>Hexapoda</taxon>
        <taxon>Insecta</taxon>
        <taxon>Pterygota</taxon>
        <taxon>Neoptera</taxon>
        <taxon>Paraneoptera</taxon>
        <taxon>Psocodea</taxon>
        <taxon>Troctomorpha</taxon>
        <taxon>Phthiraptera</taxon>
        <taxon>Anoplura</taxon>
        <taxon>Polyplacidae</taxon>
        <taxon>Polyplax</taxon>
    </lineage>
</organism>
<evidence type="ECO:0000313" key="2">
    <source>
        <dbReference type="Proteomes" id="UP001372834"/>
    </source>
</evidence>
<evidence type="ECO:0000313" key="1">
    <source>
        <dbReference type="EMBL" id="KAK6618682.1"/>
    </source>
</evidence>
<protein>
    <submittedName>
        <fullName evidence="1">Uncharacterized protein</fullName>
    </submittedName>
</protein>
<sequence>MLRINTRSITHALKATVVSKLLNPTSSNCAECNNQSNFTMLKLANAGKDINDRYKYHNTSADNIIRGITGKMELVEDDINPVKMVNIDL</sequence>
<reference evidence="1 2" key="1">
    <citation type="submission" date="2023-10" db="EMBL/GenBank/DDBJ databases">
        <title>Genomes of two closely related lineages of the louse Polyplax serrata with different host specificities.</title>
        <authorList>
            <person name="Martinu J."/>
            <person name="Tarabai H."/>
            <person name="Stefka J."/>
            <person name="Hypsa V."/>
        </authorList>
    </citation>
    <scope>NUCLEOTIDE SEQUENCE [LARGE SCALE GENOMIC DNA]</scope>
    <source>
        <strain evidence="1">HR10_N</strain>
    </source>
</reference>
<dbReference type="EMBL" id="JAWJWE010000041">
    <property type="protein sequence ID" value="KAK6618682.1"/>
    <property type="molecule type" value="Genomic_DNA"/>
</dbReference>
<name>A0AAN8S2Y2_POLSC</name>
<dbReference type="Proteomes" id="UP001372834">
    <property type="component" value="Unassembled WGS sequence"/>
</dbReference>
<accession>A0AAN8S2Y2</accession>
<dbReference type="AlphaFoldDB" id="A0AAN8S2Y2"/>
<proteinExistence type="predicted"/>
<comment type="caution">
    <text evidence="1">The sequence shown here is derived from an EMBL/GenBank/DDBJ whole genome shotgun (WGS) entry which is preliminary data.</text>
</comment>